<proteinExistence type="predicted"/>
<dbReference type="Gene3D" id="3.40.630.30">
    <property type="match status" value="1"/>
</dbReference>
<evidence type="ECO:0000259" key="1">
    <source>
        <dbReference type="PROSITE" id="PS51186"/>
    </source>
</evidence>
<sequence length="184" mass="21029">MYQGYEQHQALQISERISIEPLLTEHAAILLSAVNESRESLSQYLPWTDWVTNRREAVAYISQRINSNALDAYWFAIKLNQEFVGVLGIKGIETQSKATEIGYWLAEKGRGHQIIDLVLMSLVPLIRERGNAKVIQFHCMEDNIPSIKIAERAGATLKEYIDHDFEMLDASQRLGIYELYLGES</sequence>
<protein>
    <submittedName>
        <fullName evidence="2">GNAT family N-acetyltransferase</fullName>
    </submittedName>
</protein>
<dbReference type="InterPro" id="IPR016181">
    <property type="entry name" value="Acyl_CoA_acyltransferase"/>
</dbReference>
<reference evidence="2 3" key="1">
    <citation type="submission" date="2019-08" db="EMBL/GenBank/DDBJ databases">
        <title>Draft genome sequencing and comparative genomics of hatchery-associated Vibrios.</title>
        <authorList>
            <person name="Kehlet-Delgado H."/>
            <person name="Mueller R.S."/>
        </authorList>
    </citation>
    <scope>NUCLEOTIDE SEQUENCE [LARGE SCALE GENOMIC DNA]</scope>
    <source>
        <strain evidence="2 3">00-78-3</strain>
    </source>
</reference>
<dbReference type="Pfam" id="PF13302">
    <property type="entry name" value="Acetyltransf_3"/>
    <property type="match status" value="1"/>
</dbReference>
<dbReference type="SUPFAM" id="SSF55729">
    <property type="entry name" value="Acyl-CoA N-acyltransferases (Nat)"/>
    <property type="match status" value="1"/>
</dbReference>
<dbReference type="InterPro" id="IPR000182">
    <property type="entry name" value="GNAT_dom"/>
</dbReference>
<dbReference type="PROSITE" id="PS51186">
    <property type="entry name" value="GNAT"/>
    <property type="match status" value="1"/>
</dbReference>
<dbReference type="PANTHER" id="PTHR43441:SF11">
    <property type="entry name" value="RIBOSOMAL-PROTEIN-SERINE ACETYLTRANSFERASE"/>
    <property type="match status" value="1"/>
</dbReference>
<gene>
    <name evidence="2" type="ORF">F0262_19240</name>
</gene>
<dbReference type="InterPro" id="IPR051908">
    <property type="entry name" value="Ribosomal_N-acetyltransferase"/>
</dbReference>
<accession>A0A7Y3ZDQ4</accession>
<dbReference type="EMBL" id="VTYN01000025">
    <property type="protein sequence ID" value="NOH50180.1"/>
    <property type="molecule type" value="Genomic_DNA"/>
</dbReference>
<dbReference type="Proteomes" id="UP000572072">
    <property type="component" value="Unassembled WGS sequence"/>
</dbReference>
<dbReference type="GO" id="GO:0008999">
    <property type="term" value="F:protein-N-terminal-alanine acetyltransferase activity"/>
    <property type="evidence" value="ECO:0007669"/>
    <property type="project" value="TreeGrafter"/>
</dbReference>
<organism evidence="2 3">
    <name type="scientific">Vibrio rotiferianus</name>
    <dbReference type="NCBI Taxonomy" id="190895"/>
    <lineage>
        <taxon>Bacteria</taxon>
        <taxon>Pseudomonadati</taxon>
        <taxon>Pseudomonadota</taxon>
        <taxon>Gammaproteobacteria</taxon>
        <taxon>Vibrionales</taxon>
        <taxon>Vibrionaceae</taxon>
        <taxon>Vibrio</taxon>
    </lineage>
</organism>
<evidence type="ECO:0000313" key="3">
    <source>
        <dbReference type="Proteomes" id="UP000572072"/>
    </source>
</evidence>
<dbReference type="PANTHER" id="PTHR43441">
    <property type="entry name" value="RIBOSOMAL-PROTEIN-SERINE ACETYLTRANSFERASE"/>
    <property type="match status" value="1"/>
</dbReference>
<dbReference type="RefSeq" id="WP_171358873.1">
    <property type="nucleotide sequence ID" value="NZ_VTYN01000025.1"/>
</dbReference>
<comment type="caution">
    <text evidence="2">The sequence shown here is derived from an EMBL/GenBank/DDBJ whole genome shotgun (WGS) entry which is preliminary data.</text>
</comment>
<feature type="domain" description="N-acetyltransferase" evidence="1">
    <location>
        <begin position="29"/>
        <end position="175"/>
    </location>
</feature>
<dbReference type="GO" id="GO:0005737">
    <property type="term" value="C:cytoplasm"/>
    <property type="evidence" value="ECO:0007669"/>
    <property type="project" value="TreeGrafter"/>
</dbReference>
<name>A0A7Y3ZDQ4_9VIBR</name>
<keyword evidence="2" id="KW-0808">Transferase</keyword>
<dbReference type="GO" id="GO:1990189">
    <property type="term" value="F:protein N-terminal-serine acetyltransferase activity"/>
    <property type="evidence" value="ECO:0007669"/>
    <property type="project" value="TreeGrafter"/>
</dbReference>
<evidence type="ECO:0000313" key="2">
    <source>
        <dbReference type="EMBL" id="NOH50180.1"/>
    </source>
</evidence>
<dbReference type="AlphaFoldDB" id="A0A7Y3ZDQ4"/>